<dbReference type="Proteomes" id="UP000739538">
    <property type="component" value="Unassembled WGS sequence"/>
</dbReference>
<dbReference type="AlphaFoldDB" id="A0A956SG88"/>
<gene>
    <name evidence="1" type="ORF">KDA27_21140</name>
</gene>
<reference evidence="1" key="1">
    <citation type="submission" date="2020-04" db="EMBL/GenBank/DDBJ databases">
        <authorList>
            <person name="Zhang T."/>
        </authorList>
    </citation>
    <scope>NUCLEOTIDE SEQUENCE</scope>
    <source>
        <strain evidence="1">HKST-UBA02</strain>
    </source>
</reference>
<dbReference type="EMBL" id="JAGQHS010000160">
    <property type="protein sequence ID" value="MCA9758314.1"/>
    <property type="molecule type" value="Genomic_DNA"/>
</dbReference>
<comment type="caution">
    <text evidence="1">The sequence shown here is derived from an EMBL/GenBank/DDBJ whole genome shotgun (WGS) entry which is preliminary data.</text>
</comment>
<evidence type="ECO:0000313" key="1">
    <source>
        <dbReference type="EMBL" id="MCA9758314.1"/>
    </source>
</evidence>
<evidence type="ECO:0000313" key="2">
    <source>
        <dbReference type="Proteomes" id="UP000739538"/>
    </source>
</evidence>
<name>A0A956SG88_UNCEI</name>
<organism evidence="1 2">
    <name type="scientific">Eiseniibacteriota bacterium</name>
    <dbReference type="NCBI Taxonomy" id="2212470"/>
    <lineage>
        <taxon>Bacteria</taxon>
        <taxon>Candidatus Eiseniibacteriota</taxon>
    </lineage>
</organism>
<sequence>MRKPIVRYGRRRFARFSPLLLLVLSLTTLVFLQVTSSGCSSRSETPTLTADSTLIRAAKEPGGIEASITFCGKSETKSGRRRAVSDVFTADDDAKVYAYVDLENQSGLGDRPLDVHLVWIGPDESSFFTKRIEYTPSDSASTLSSRISLPADRRDPGSYSLRVYVFRELIAERAFEVLHTS</sequence>
<proteinExistence type="predicted"/>
<reference evidence="1" key="2">
    <citation type="journal article" date="2021" name="Microbiome">
        <title>Successional dynamics and alternative stable states in a saline activated sludge microbial community over 9 years.</title>
        <authorList>
            <person name="Wang Y."/>
            <person name="Ye J."/>
            <person name="Ju F."/>
            <person name="Liu L."/>
            <person name="Boyd J.A."/>
            <person name="Deng Y."/>
            <person name="Parks D.H."/>
            <person name="Jiang X."/>
            <person name="Yin X."/>
            <person name="Woodcroft B.J."/>
            <person name="Tyson G.W."/>
            <person name="Hugenholtz P."/>
            <person name="Polz M.F."/>
            <person name="Zhang T."/>
        </authorList>
    </citation>
    <scope>NUCLEOTIDE SEQUENCE</scope>
    <source>
        <strain evidence="1">HKST-UBA02</strain>
    </source>
</reference>
<accession>A0A956SG88</accession>
<protein>
    <submittedName>
        <fullName evidence="1">Uncharacterized protein</fullName>
    </submittedName>
</protein>